<dbReference type="Proteomes" id="UP000563151">
    <property type="component" value="Unassembled WGS sequence"/>
</dbReference>
<feature type="DNA-binding region" description="H-T-H motif" evidence="2">
    <location>
        <begin position="29"/>
        <end position="48"/>
    </location>
</feature>
<evidence type="ECO:0000259" key="3">
    <source>
        <dbReference type="PROSITE" id="PS50977"/>
    </source>
</evidence>
<keyword evidence="5" id="KW-1185">Reference proteome</keyword>
<dbReference type="InterPro" id="IPR001647">
    <property type="entry name" value="HTH_TetR"/>
</dbReference>
<evidence type="ECO:0000313" key="5">
    <source>
        <dbReference type="Proteomes" id="UP000563151"/>
    </source>
</evidence>
<dbReference type="Gene3D" id="1.10.357.10">
    <property type="entry name" value="Tetracycline Repressor, domain 2"/>
    <property type="match status" value="1"/>
</dbReference>
<dbReference type="AlphaFoldDB" id="A0A923E6N5"/>
<sequence length="189" mass="21820">MKFNDVNIEQRILEKTTDLIFRRGIKGWNMDQLSQEVGLAKNTLYKIISSKEILIEKIVIENIRSVQKQIESVIINEKNHLVALEKVVVLFPILLNKYCTSSMQEIFIEYPAIEKSVRSHKDEITKSVIDFIGKCIEEGIIRSDITKEFMFEMLQALVLYFIKSGTKGEDITKKLSVAFNCLMDGVRKI</sequence>
<reference evidence="4 5" key="1">
    <citation type="submission" date="2020-04" db="EMBL/GenBank/DDBJ databases">
        <title>Genomic insights into acetone-butanol-ethanol (ABE) fermentation by sequencing solventogenic clostridia strains.</title>
        <authorList>
            <person name="Brown S."/>
        </authorList>
    </citation>
    <scope>NUCLEOTIDE SEQUENCE [LARGE SCALE GENOMIC DNA]</scope>
    <source>
        <strain evidence="4 5">DJ011</strain>
    </source>
</reference>
<dbReference type="InterPro" id="IPR009057">
    <property type="entry name" value="Homeodomain-like_sf"/>
</dbReference>
<dbReference type="EMBL" id="JAAZWO010000001">
    <property type="protein sequence ID" value="MBC2396202.1"/>
    <property type="molecule type" value="Genomic_DNA"/>
</dbReference>
<dbReference type="RefSeq" id="WP_035151374.1">
    <property type="nucleotide sequence ID" value="NZ_JAAZWO010000001.1"/>
</dbReference>
<accession>A0A923E6N5</accession>
<protein>
    <submittedName>
        <fullName evidence="4">TetR/AcrR family transcriptional regulator</fullName>
    </submittedName>
</protein>
<name>A0A923E6N5_CLOTT</name>
<dbReference type="SUPFAM" id="SSF46689">
    <property type="entry name" value="Homeodomain-like"/>
    <property type="match status" value="1"/>
</dbReference>
<gene>
    <name evidence="4" type="ORF">HGG79_00170</name>
</gene>
<dbReference type="PROSITE" id="PS50977">
    <property type="entry name" value="HTH_TETR_2"/>
    <property type="match status" value="1"/>
</dbReference>
<comment type="caution">
    <text evidence="4">The sequence shown here is derived from an EMBL/GenBank/DDBJ whole genome shotgun (WGS) entry which is preliminary data.</text>
</comment>
<dbReference type="GO" id="GO:0003677">
    <property type="term" value="F:DNA binding"/>
    <property type="evidence" value="ECO:0007669"/>
    <property type="project" value="UniProtKB-UniRule"/>
</dbReference>
<feature type="domain" description="HTH tetR-type" evidence="3">
    <location>
        <begin position="6"/>
        <end position="66"/>
    </location>
</feature>
<organism evidence="4 5">
    <name type="scientific">Clostridium tetanomorphum</name>
    <dbReference type="NCBI Taxonomy" id="1553"/>
    <lineage>
        <taxon>Bacteria</taxon>
        <taxon>Bacillati</taxon>
        <taxon>Bacillota</taxon>
        <taxon>Clostridia</taxon>
        <taxon>Eubacteriales</taxon>
        <taxon>Clostridiaceae</taxon>
        <taxon>Clostridium</taxon>
    </lineage>
</organism>
<evidence type="ECO:0000313" key="4">
    <source>
        <dbReference type="EMBL" id="MBC2396202.1"/>
    </source>
</evidence>
<evidence type="ECO:0000256" key="1">
    <source>
        <dbReference type="ARBA" id="ARBA00023125"/>
    </source>
</evidence>
<keyword evidence="1 2" id="KW-0238">DNA-binding</keyword>
<evidence type="ECO:0000256" key="2">
    <source>
        <dbReference type="PROSITE-ProRule" id="PRU00335"/>
    </source>
</evidence>
<proteinExistence type="predicted"/>